<feature type="compositionally biased region" description="Low complexity" evidence="1">
    <location>
        <begin position="1"/>
        <end position="18"/>
    </location>
</feature>
<evidence type="ECO:0000256" key="2">
    <source>
        <dbReference type="SAM" id="Phobius"/>
    </source>
</evidence>
<protein>
    <recommendedName>
        <fullName evidence="5">TRP C-terminal domain-containing protein</fullName>
    </recommendedName>
</protein>
<dbReference type="EMBL" id="MCFL01000015">
    <property type="protein sequence ID" value="ORZ36766.1"/>
    <property type="molecule type" value="Genomic_DNA"/>
</dbReference>
<keyword evidence="2" id="KW-1133">Transmembrane helix</keyword>
<feature type="transmembrane region" description="Helical" evidence="2">
    <location>
        <begin position="213"/>
        <end position="233"/>
    </location>
</feature>
<name>A0A1Y2HQ91_9FUNG</name>
<feature type="compositionally biased region" description="Low complexity" evidence="1">
    <location>
        <begin position="58"/>
        <end position="67"/>
    </location>
</feature>
<feature type="transmembrane region" description="Helical" evidence="2">
    <location>
        <begin position="319"/>
        <end position="344"/>
    </location>
</feature>
<dbReference type="GO" id="GO:0005794">
    <property type="term" value="C:Golgi apparatus"/>
    <property type="evidence" value="ECO:0007669"/>
    <property type="project" value="TreeGrafter"/>
</dbReference>
<dbReference type="AlphaFoldDB" id="A0A1Y2HQ91"/>
<evidence type="ECO:0000256" key="1">
    <source>
        <dbReference type="SAM" id="MobiDB-lite"/>
    </source>
</evidence>
<dbReference type="Proteomes" id="UP000193411">
    <property type="component" value="Unassembled WGS sequence"/>
</dbReference>
<feature type="transmembrane region" description="Helical" evidence="2">
    <location>
        <begin position="271"/>
        <end position="298"/>
    </location>
</feature>
<feature type="region of interest" description="Disordered" evidence="1">
    <location>
        <begin position="1"/>
        <end position="116"/>
    </location>
</feature>
<comment type="caution">
    <text evidence="3">The sequence shown here is derived from an EMBL/GenBank/DDBJ whole genome shotgun (WGS) entry which is preliminary data.</text>
</comment>
<sequence length="653" mass="70194">MESRLAAPPSSKPTAPSPDMHPDGINGSVRTGTAPRHFSLATGVGSSSQRRSPQEHCSTASQPSSSRSTHHGTKESASSNPTAGSSRTGTGTCTANGSSNGRSKMTSSTTATTTGSQSYSPWARLLMMTMLVQTLVISSLEASVAILLIPTQGQAPPPLSTSESRGAASILDQTIRPAPFNVRMRSVPVYASLFACAQLYSMFLAYDATKHENVLQLIALIFFNSAIVVYAVFQSITQLHPLDIGLLLRPPTQPASSSSSTVGLSLGQIDYILAVGYSLPVLATYFTTVVALIAWRLYKEFPFSVYKKIGADRVIQSMYRTYLILMTVLRIDLFFVSAFAVQYLVLVASLDLMDAMSMASSVNVVDAVIVGGAWLIMILLMWLVPYAVSQEHRGLLASSMFGVAGVAAALVYKLMYIFQNRTMPVFLGVWRFLLFFGFLSLALLLCTAILMFLCTRNFGHGLQAAFDQLDAARIEYALARAGTPTSQRRQLPSSPSRRPTTWPAAVSPAHSSEAGSFARTSVAAEDSVTSSSTQHQALSFSRMLPSSSSTPASRTRYNSHYRHTLASTESPFFALHGLSFDRVDDADLSLLASSAPQSPLEMSDHPLTRRPPVTRRAATVHDHVQPAVGSSSGRQGNAQANVASAWFISSFPA</sequence>
<proteinExistence type="predicted"/>
<accession>A0A1Y2HQ91</accession>
<feature type="compositionally biased region" description="Low complexity" evidence="1">
    <location>
        <begin position="103"/>
        <end position="116"/>
    </location>
</feature>
<keyword evidence="2" id="KW-0812">Transmembrane</keyword>
<evidence type="ECO:0000313" key="3">
    <source>
        <dbReference type="EMBL" id="ORZ36766.1"/>
    </source>
</evidence>
<feature type="transmembrane region" description="Helical" evidence="2">
    <location>
        <begin position="187"/>
        <end position="206"/>
    </location>
</feature>
<evidence type="ECO:0000313" key="4">
    <source>
        <dbReference type="Proteomes" id="UP000193411"/>
    </source>
</evidence>
<reference evidence="3 4" key="1">
    <citation type="submission" date="2016-07" db="EMBL/GenBank/DDBJ databases">
        <title>Pervasive Adenine N6-methylation of Active Genes in Fungi.</title>
        <authorList>
            <consortium name="DOE Joint Genome Institute"/>
            <person name="Mondo S.J."/>
            <person name="Dannebaum R.O."/>
            <person name="Kuo R.C."/>
            <person name="Labutti K."/>
            <person name="Haridas S."/>
            <person name="Kuo A."/>
            <person name="Salamov A."/>
            <person name="Ahrendt S.R."/>
            <person name="Lipzen A."/>
            <person name="Sullivan W."/>
            <person name="Andreopoulos W.B."/>
            <person name="Clum A."/>
            <person name="Lindquist E."/>
            <person name="Daum C."/>
            <person name="Ramamoorthy G.K."/>
            <person name="Gryganskyi A."/>
            <person name="Culley D."/>
            <person name="Magnuson J.K."/>
            <person name="James T.Y."/>
            <person name="O'Malley M.A."/>
            <person name="Stajich J.E."/>
            <person name="Spatafora J.W."/>
            <person name="Visel A."/>
            <person name="Grigoriev I.V."/>
        </authorList>
    </citation>
    <scope>NUCLEOTIDE SEQUENCE [LARGE SCALE GENOMIC DNA]</scope>
    <source>
        <strain evidence="3 4">PL171</strain>
    </source>
</reference>
<keyword evidence="2" id="KW-0472">Membrane</keyword>
<organism evidence="3 4">
    <name type="scientific">Catenaria anguillulae PL171</name>
    <dbReference type="NCBI Taxonomy" id="765915"/>
    <lineage>
        <taxon>Eukaryota</taxon>
        <taxon>Fungi</taxon>
        <taxon>Fungi incertae sedis</taxon>
        <taxon>Blastocladiomycota</taxon>
        <taxon>Blastocladiomycetes</taxon>
        <taxon>Blastocladiales</taxon>
        <taxon>Catenariaceae</taxon>
        <taxon>Catenaria</taxon>
    </lineage>
</organism>
<feature type="compositionally biased region" description="Polar residues" evidence="1">
    <location>
        <begin position="527"/>
        <end position="536"/>
    </location>
</feature>
<feature type="transmembrane region" description="Helical" evidence="2">
    <location>
        <begin position="430"/>
        <end position="453"/>
    </location>
</feature>
<feature type="compositionally biased region" description="Low complexity" evidence="1">
    <location>
        <begin position="537"/>
        <end position="555"/>
    </location>
</feature>
<feature type="compositionally biased region" description="Low complexity" evidence="1">
    <location>
        <begin position="484"/>
        <end position="501"/>
    </location>
</feature>
<dbReference type="PANTHER" id="PTHR34391:SF1">
    <property type="entry name" value="UPF0658 GOLGI APPARATUS MEMBRANE PROTEIN C1952.10C-RELATED"/>
    <property type="match status" value="1"/>
</dbReference>
<feature type="compositionally biased region" description="Polar residues" evidence="1">
    <location>
        <begin position="44"/>
        <end position="57"/>
    </location>
</feature>
<dbReference type="PANTHER" id="PTHR34391">
    <property type="entry name" value="UPF0658 GOLGI APPARATUS MEMBRANE PROTEIN C1952.10C-RELATED"/>
    <property type="match status" value="1"/>
</dbReference>
<feature type="compositionally biased region" description="Polar residues" evidence="1">
    <location>
        <begin position="75"/>
        <end position="102"/>
    </location>
</feature>
<feature type="region of interest" description="Disordered" evidence="1">
    <location>
        <begin position="483"/>
        <end position="555"/>
    </location>
</feature>
<keyword evidence="4" id="KW-1185">Reference proteome</keyword>
<feature type="transmembrane region" description="Helical" evidence="2">
    <location>
        <begin position="395"/>
        <end position="418"/>
    </location>
</feature>
<feature type="transmembrane region" description="Helical" evidence="2">
    <location>
        <begin position="364"/>
        <end position="388"/>
    </location>
</feature>
<dbReference type="InterPro" id="IPR040410">
    <property type="entry name" value="UPF0658_Golgi"/>
</dbReference>
<dbReference type="OrthoDB" id="2448307at2759"/>
<gene>
    <name evidence="3" type="ORF">BCR44DRAFT_1059304</name>
</gene>
<evidence type="ECO:0008006" key="5">
    <source>
        <dbReference type="Google" id="ProtNLM"/>
    </source>
</evidence>